<dbReference type="EnsemblMetazoa" id="MESCA008197-RA">
    <property type="protein sequence ID" value="MESCA008197-PA"/>
    <property type="gene ID" value="MESCA008197"/>
</dbReference>
<evidence type="ECO:0000256" key="4">
    <source>
        <dbReference type="ARBA" id="ARBA00022691"/>
    </source>
</evidence>
<organism evidence="9 10">
    <name type="scientific">Megaselia scalaris</name>
    <name type="common">Humpbacked fly</name>
    <name type="synonym">Phora scalaris</name>
    <dbReference type="NCBI Taxonomy" id="36166"/>
    <lineage>
        <taxon>Eukaryota</taxon>
        <taxon>Metazoa</taxon>
        <taxon>Ecdysozoa</taxon>
        <taxon>Arthropoda</taxon>
        <taxon>Hexapoda</taxon>
        <taxon>Insecta</taxon>
        <taxon>Pterygota</taxon>
        <taxon>Neoptera</taxon>
        <taxon>Endopterygota</taxon>
        <taxon>Diptera</taxon>
        <taxon>Brachycera</taxon>
        <taxon>Muscomorpha</taxon>
        <taxon>Platypezoidea</taxon>
        <taxon>Phoridae</taxon>
        <taxon>Megaseliini</taxon>
        <taxon>Megaselia</taxon>
    </lineage>
</organism>
<dbReference type="HOGENOM" id="CLU_458053_0_0_1"/>
<feature type="compositionally biased region" description="Low complexity" evidence="7">
    <location>
        <begin position="24"/>
        <end position="35"/>
    </location>
</feature>
<dbReference type="InterPro" id="IPR024160">
    <property type="entry name" value="BIN3_SAM-bd_dom"/>
</dbReference>
<evidence type="ECO:0000259" key="8">
    <source>
        <dbReference type="PROSITE" id="PS51515"/>
    </source>
</evidence>
<evidence type="ECO:0000313" key="10">
    <source>
        <dbReference type="Proteomes" id="UP000015102"/>
    </source>
</evidence>
<evidence type="ECO:0000256" key="5">
    <source>
        <dbReference type="PROSITE-ProRule" id="PRU00848"/>
    </source>
</evidence>
<dbReference type="SUPFAM" id="SSF53335">
    <property type="entry name" value="S-adenosyl-L-methionine-dependent methyltransferases"/>
    <property type="match status" value="1"/>
</dbReference>
<dbReference type="AlphaFoldDB" id="T1GWM0"/>
<dbReference type="GO" id="GO:0017069">
    <property type="term" value="F:snRNA binding"/>
    <property type="evidence" value="ECO:0007669"/>
    <property type="project" value="TreeGrafter"/>
</dbReference>
<dbReference type="GO" id="GO:0032259">
    <property type="term" value="P:methylation"/>
    <property type="evidence" value="ECO:0007669"/>
    <property type="project" value="UniProtKB-KW"/>
</dbReference>
<feature type="region of interest" description="Disordered" evidence="7">
    <location>
        <begin position="561"/>
        <end position="596"/>
    </location>
</feature>
<proteinExistence type="inferred from homology"/>
<dbReference type="Pfam" id="PF06859">
    <property type="entry name" value="Bin3"/>
    <property type="match status" value="1"/>
</dbReference>
<name>T1GWM0_MEGSC</name>
<dbReference type="InterPro" id="IPR010675">
    <property type="entry name" value="Bin3_C"/>
</dbReference>
<dbReference type="InterPro" id="IPR029063">
    <property type="entry name" value="SAM-dependent_MTases_sf"/>
</dbReference>
<dbReference type="PROSITE" id="PS51515">
    <property type="entry name" value="BIN3_SAM"/>
    <property type="match status" value="1"/>
</dbReference>
<evidence type="ECO:0000256" key="6">
    <source>
        <dbReference type="RuleBase" id="RU367087"/>
    </source>
</evidence>
<dbReference type="PANTHER" id="PTHR12315">
    <property type="entry name" value="BICOID-INTERACTING PROTEIN RELATED"/>
    <property type="match status" value="1"/>
</dbReference>
<dbReference type="Proteomes" id="UP000015102">
    <property type="component" value="Unassembled WGS sequence"/>
</dbReference>
<reference evidence="9" key="2">
    <citation type="submission" date="2015-06" db="UniProtKB">
        <authorList>
            <consortium name="EnsemblMetazoa"/>
        </authorList>
    </citation>
    <scope>IDENTIFICATION</scope>
</reference>
<dbReference type="CDD" id="cd02440">
    <property type="entry name" value="AdoMet_MTases"/>
    <property type="match status" value="1"/>
</dbReference>
<dbReference type="PANTHER" id="PTHR12315:SF0">
    <property type="entry name" value="7SK SNRNA METHYLPHOSPHATE CAPPING ENZYME"/>
    <property type="match status" value="1"/>
</dbReference>
<dbReference type="GO" id="GO:0008171">
    <property type="term" value="F:O-methyltransferase activity"/>
    <property type="evidence" value="ECO:0007669"/>
    <property type="project" value="UniProtKB-UniRule"/>
</dbReference>
<feature type="region of interest" description="Disordered" evidence="7">
    <location>
        <begin position="182"/>
        <end position="206"/>
    </location>
</feature>
<protein>
    <recommendedName>
        <fullName evidence="6">RNA methyltransferase</fullName>
        <ecNumber evidence="6">2.1.1.-</ecNumber>
    </recommendedName>
</protein>
<evidence type="ECO:0000256" key="7">
    <source>
        <dbReference type="SAM" id="MobiDB-lite"/>
    </source>
</evidence>
<keyword evidence="4 5" id="KW-0949">S-adenosyl-L-methionine</keyword>
<feature type="compositionally biased region" description="Polar residues" evidence="7">
    <location>
        <begin position="561"/>
        <end position="571"/>
    </location>
</feature>
<keyword evidence="2 6" id="KW-0489">Methyltransferase</keyword>
<evidence type="ECO:0000256" key="3">
    <source>
        <dbReference type="ARBA" id="ARBA00022679"/>
    </source>
</evidence>
<dbReference type="GO" id="GO:0008173">
    <property type="term" value="F:RNA methyltransferase activity"/>
    <property type="evidence" value="ECO:0007669"/>
    <property type="project" value="UniProtKB-UniRule"/>
</dbReference>
<feature type="compositionally biased region" description="Basic residues" evidence="7">
    <location>
        <begin position="194"/>
        <end position="203"/>
    </location>
</feature>
<evidence type="ECO:0000313" key="9">
    <source>
        <dbReference type="EnsemblMetazoa" id="MESCA008197-PA"/>
    </source>
</evidence>
<evidence type="ECO:0000256" key="1">
    <source>
        <dbReference type="ARBA" id="ARBA00008361"/>
    </source>
</evidence>
<accession>T1GWM0</accession>
<dbReference type="InterPro" id="IPR039772">
    <property type="entry name" value="Bin3-like"/>
</dbReference>
<dbReference type="EMBL" id="CAQQ02196291">
    <property type="status" value="NOT_ANNOTATED_CDS"/>
    <property type="molecule type" value="Genomic_DNA"/>
</dbReference>
<feature type="domain" description="Bin3-type SAM" evidence="8">
    <location>
        <begin position="112"/>
        <end position="391"/>
    </location>
</feature>
<dbReference type="GO" id="GO:0040031">
    <property type="term" value="P:snRNA modification"/>
    <property type="evidence" value="ECO:0007669"/>
    <property type="project" value="TreeGrafter"/>
</dbReference>
<reference evidence="10" key="1">
    <citation type="submission" date="2013-02" db="EMBL/GenBank/DDBJ databases">
        <authorList>
            <person name="Hughes D."/>
        </authorList>
    </citation>
    <scope>NUCLEOTIDE SEQUENCE</scope>
    <source>
        <strain>Durham</strain>
        <strain evidence="10">NC isolate 2 -- Noor lab</strain>
    </source>
</reference>
<feature type="compositionally biased region" description="Basic and acidic residues" evidence="7">
    <location>
        <begin position="502"/>
        <end position="513"/>
    </location>
</feature>
<dbReference type="EC" id="2.1.1.-" evidence="6"/>
<feature type="region of interest" description="Disordered" evidence="7">
    <location>
        <begin position="1"/>
        <end position="41"/>
    </location>
</feature>
<dbReference type="STRING" id="36166.T1GWM0"/>
<sequence length="596" mass="67113">MDKIVSPVVPQPGAWKRPPHFVPTGARKGTRTRTTSHSETDILSPVEENKSGVFDDLKGSISPSSRGTTSAIAGSSIAPNHELPKFRKDGYKFQYGNYDRYVGYRNLNEFMDVRLQVFQQYQDIFKGKDVLDIGCNVGHMAIAIGRNFAPKSILGIDIDKDLISRARKNLAMYVRIPNNKVAPNQQQTISSKKGSNKKTKKDRHQQFQNGSLNVENHQLFPISFPICLGEIKSTSPKSDPFPSPHPAQPQQNPFPKNVFFRHTNYVLKDESLLNNDTPLYDVIVCLSVTKWIHLNYGDSGLKLAFKRMFNQLRPGGKLILEAQNWASYKKKKNLTENIYNNYRTIEFFPDYFHEYLLSNEVGFSHSYTLGVPRHLNKGFCRPIQLYAKGDFTPNHIQWSDAHHPQTPYETYRGIYAWLPRPMNYPNWGGSSADTPRGNSGSYSCRQTPLYAYNPLETDYLPSYGGIESLNRHYVFASPLYQTVWSPPASLKTPSNRTPHARSIRESDSGEDFRHNRHVYPPSTDDMTSPNAAAGAFNSIREADIEEVQSGANRHVYATNCESQSPVASPQTIDCELLGSGSDAEGNGFSPYGSGYD</sequence>
<keyword evidence="10" id="KW-1185">Reference proteome</keyword>
<dbReference type="Gene3D" id="3.40.50.150">
    <property type="entry name" value="Vaccinia Virus protein VP39"/>
    <property type="match status" value="1"/>
</dbReference>
<comment type="similarity">
    <text evidence="1 6">Belongs to the methyltransferase superfamily.</text>
</comment>
<feature type="region of interest" description="Disordered" evidence="7">
    <location>
        <begin position="486"/>
        <end position="531"/>
    </location>
</feature>
<evidence type="ECO:0000256" key="2">
    <source>
        <dbReference type="ARBA" id="ARBA00022603"/>
    </source>
</evidence>
<keyword evidence="3 6" id="KW-0808">Transferase</keyword>